<proteinExistence type="predicted"/>
<dbReference type="Pfam" id="PF00353">
    <property type="entry name" value="HemolysinCabind"/>
    <property type="match status" value="6"/>
</dbReference>
<name>A0A3N2R6P4_9RHOB</name>
<dbReference type="Gene3D" id="2.150.10.10">
    <property type="entry name" value="Serralysin-like metalloprotease, C-terminal"/>
    <property type="match status" value="5"/>
</dbReference>
<dbReference type="EMBL" id="RDRB01000003">
    <property type="protein sequence ID" value="ROU02996.1"/>
    <property type="molecule type" value="Genomic_DNA"/>
</dbReference>
<accession>A0A3N2R6P4</accession>
<dbReference type="GO" id="GO:0005509">
    <property type="term" value="F:calcium ion binding"/>
    <property type="evidence" value="ECO:0007669"/>
    <property type="project" value="InterPro"/>
</dbReference>
<evidence type="ECO:0000313" key="5">
    <source>
        <dbReference type="Proteomes" id="UP000268016"/>
    </source>
</evidence>
<dbReference type="InterPro" id="IPR050557">
    <property type="entry name" value="RTX_toxin/Mannuronan_C5-epim"/>
</dbReference>
<comment type="caution">
    <text evidence="4">The sequence shown here is derived from an EMBL/GenBank/DDBJ whole genome shotgun (WGS) entry which is preliminary data.</text>
</comment>
<dbReference type="InterPro" id="IPR011049">
    <property type="entry name" value="Serralysin-like_metalloprot_C"/>
</dbReference>
<organism evidence="4 5">
    <name type="scientific">Histidinibacterium lentulum</name>
    <dbReference type="NCBI Taxonomy" id="2480588"/>
    <lineage>
        <taxon>Bacteria</taxon>
        <taxon>Pseudomonadati</taxon>
        <taxon>Pseudomonadota</taxon>
        <taxon>Alphaproteobacteria</taxon>
        <taxon>Rhodobacterales</taxon>
        <taxon>Paracoccaceae</taxon>
        <taxon>Histidinibacterium</taxon>
    </lineage>
</organism>
<evidence type="ECO:0000313" key="4">
    <source>
        <dbReference type="EMBL" id="ROU02996.1"/>
    </source>
</evidence>
<evidence type="ECO:0000256" key="3">
    <source>
        <dbReference type="SAM" id="MobiDB-lite"/>
    </source>
</evidence>
<dbReference type="InterPro" id="IPR018511">
    <property type="entry name" value="Hemolysin-typ_Ca-bd_CS"/>
</dbReference>
<dbReference type="OrthoDB" id="9342475at2"/>
<dbReference type="SUPFAM" id="SSF51120">
    <property type="entry name" value="beta-Roll"/>
    <property type="match status" value="4"/>
</dbReference>
<sequence length="921" mass="93287">MAGATVVHLAMLAGGTGSDRAAIGDVLLVGVSGRLMLYTTSRPGGAGVVAYDLGPLSSPSGGLPNRLAARDLPGDPVPGLPGRLLFEDTGPDRLLATGSSAQPLARLTLDGSGRPGAPVAMGQGTAGIDRLETADTIAGRLLFGASPLRDRLDIWTLDNSGTPGSHRTGPPVSGPLAGLAVTDLAGAAHVIVATGGADTLQVFRVTPSGSLSLTDRVAMVGGPGIAAPGDVVTLIESGVTYVVVAGRGTGTLSVFELSDDGRMRLTDHLLDSLDTRFAGAPHLETATIGGVPYLIAAGTDSGFSLFRLLPEGRLLHLRTVEDRLDTALQHVDAISAEAVGGAIEIVTASSFENGLSRFRYSPDPVGVTRQAGDTGQTLTGGAAADLLIGGAGADVLRGQGGSDILIDGLGSDTLIGGPGADIFVLANDGETDRIEDFQPGLDRLDLSAWPFLRSAGQLTATPVAGGIELRYIDELLVIRSAGGGPLSLADVAGRGVIGPNRFDPGWSMDLISRAGEAQTSGWPPVSGWEDRTHWWQVDTGPNGPPAYIDPFIPSWPSFHEFVGNGGGSGGGGSGGGSGGGGGSGAGRGSGGGGNGSGPTSGNDILTGTPRNDTLSGWAGNDRLMLLSGADVGYGNSGNDTIEGLGGFDTLYGGPGNDVLFGGAGNDRLFGNEGADRLVGGIGWDTMFGGSGNDRLQALDGFDTLFGGTGNDRLWGNNGNDRIWGDSHDDILDGGLGLDRLWGGTGDDRLWGKAGPDQLWGGPGDDRLWGNSGFDRLSGGSGNDRLFGGQADDVLLGDSGNDVLQGDSGRDTLYGGPGNDTLYGNSGSDVLNGGSGNDLLFGGQMADRFVFSSGRDRIADFEDDVDTLLFSAGLWGGGARPLSWIMDQARATPGGTVFTFGNDSVTITGLSPGALSDDIGLA</sequence>
<dbReference type="RefSeq" id="WP_123641547.1">
    <property type="nucleotide sequence ID" value="NZ_ML119083.1"/>
</dbReference>
<feature type="compositionally biased region" description="Gly residues" evidence="3">
    <location>
        <begin position="563"/>
        <end position="598"/>
    </location>
</feature>
<gene>
    <name evidence="4" type="ORF">EAT49_06775</name>
</gene>
<reference evidence="4 5" key="1">
    <citation type="submission" date="2018-10" db="EMBL/GenBank/DDBJ databases">
        <title>Histidinibacterium lentulum gen. nov., sp. nov., a marine bacterium from the culture broth of Picochlorum sp. 122.</title>
        <authorList>
            <person name="Wang G."/>
        </authorList>
    </citation>
    <scope>NUCLEOTIDE SEQUENCE [LARGE SCALE GENOMIC DNA]</scope>
    <source>
        <strain evidence="4 5">B17</strain>
    </source>
</reference>
<dbReference type="Proteomes" id="UP000268016">
    <property type="component" value="Unassembled WGS sequence"/>
</dbReference>
<dbReference type="InterPro" id="IPR001343">
    <property type="entry name" value="Hemolysn_Ca-bd"/>
</dbReference>
<evidence type="ECO:0008006" key="6">
    <source>
        <dbReference type="Google" id="ProtNLM"/>
    </source>
</evidence>
<feature type="region of interest" description="Disordered" evidence="3">
    <location>
        <begin position="559"/>
        <end position="613"/>
    </location>
</feature>
<evidence type="ECO:0000256" key="2">
    <source>
        <dbReference type="ARBA" id="ARBA00022525"/>
    </source>
</evidence>
<dbReference type="PANTHER" id="PTHR38340:SF1">
    <property type="entry name" value="S-LAYER PROTEIN"/>
    <property type="match status" value="1"/>
</dbReference>
<dbReference type="PANTHER" id="PTHR38340">
    <property type="entry name" value="S-LAYER PROTEIN"/>
    <property type="match status" value="1"/>
</dbReference>
<protein>
    <recommendedName>
        <fullName evidence="6">Calcium-binding protein</fullName>
    </recommendedName>
</protein>
<comment type="subcellular location">
    <subcellularLocation>
        <location evidence="1">Secreted</location>
    </subcellularLocation>
</comment>
<dbReference type="PRINTS" id="PR00313">
    <property type="entry name" value="CABNDNGRPT"/>
</dbReference>
<dbReference type="AlphaFoldDB" id="A0A3N2R6P4"/>
<dbReference type="GO" id="GO:0005576">
    <property type="term" value="C:extracellular region"/>
    <property type="evidence" value="ECO:0007669"/>
    <property type="project" value="UniProtKB-SubCell"/>
</dbReference>
<keyword evidence="5" id="KW-1185">Reference proteome</keyword>
<feature type="compositionally biased region" description="Polar residues" evidence="3">
    <location>
        <begin position="603"/>
        <end position="613"/>
    </location>
</feature>
<evidence type="ECO:0000256" key="1">
    <source>
        <dbReference type="ARBA" id="ARBA00004613"/>
    </source>
</evidence>
<dbReference type="PROSITE" id="PS00330">
    <property type="entry name" value="HEMOLYSIN_CALCIUM"/>
    <property type="match status" value="6"/>
</dbReference>
<keyword evidence="2" id="KW-0964">Secreted</keyword>